<evidence type="ECO:0000256" key="4">
    <source>
        <dbReference type="ARBA" id="ARBA00022692"/>
    </source>
</evidence>
<dbReference type="Gene3D" id="1.20.1080.10">
    <property type="entry name" value="Glycerol uptake facilitator protein"/>
    <property type="match status" value="1"/>
</dbReference>
<dbReference type="PANTHER" id="PTHR43829">
    <property type="entry name" value="AQUAPORIN OR AQUAGLYCEROPORIN RELATED"/>
    <property type="match status" value="1"/>
</dbReference>
<feature type="transmembrane region" description="Helical" evidence="8">
    <location>
        <begin position="48"/>
        <end position="72"/>
    </location>
</feature>
<dbReference type="AlphaFoldDB" id="A0A0D5MHV9"/>
<sequence>MEHTWLMKYFAEFFGTIILVVFGNGSVANSVLRDTGGNSRDGQANGGWLLIAFSFGFGVMLTAMLFGSISGNHLNPAVTLAQACAGAFPWNQVVPYILVQMLGAIVGQLLLVAVYWPYIKRTASDDAVFASFATGDTVRSRLNGFVTEFVGTAILLFVAIGLYRGMFFKQSEDIANIGVGFLITGLVMAVGGPTGPALNPARDLGPRIVYALCPLPHKGSAHWDYGWVPVVAPIAGGICGALLYKIAFGL</sequence>
<feature type="transmembrane region" description="Helical" evidence="8">
    <location>
        <begin position="174"/>
        <end position="192"/>
    </location>
</feature>
<evidence type="ECO:0000256" key="8">
    <source>
        <dbReference type="SAM" id="Phobius"/>
    </source>
</evidence>
<dbReference type="SUPFAM" id="SSF81338">
    <property type="entry name" value="Aquaporin-like"/>
    <property type="match status" value="1"/>
</dbReference>
<evidence type="ECO:0000256" key="1">
    <source>
        <dbReference type="ARBA" id="ARBA00004141"/>
    </source>
</evidence>
<evidence type="ECO:0000256" key="2">
    <source>
        <dbReference type="ARBA" id="ARBA00006175"/>
    </source>
</evidence>
<keyword evidence="5 8" id="KW-1133">Transmembrane helix</keyword>
<dbReference type="RefSeq" id="WP_025283829.1">
    <property type="nucleotide sequence ID" value="NZ_AP023028.1"/>
</dbReference>
<keyword evidence="4 7" id="KW-0812">Transmembrane</keyword>
<dbReference type="PANTHER" id="PTHR43829:SF9">
    <property type="entry name" value="AQUAPORIN-9"/>
    <property type="match status" value="1"/>
</dbReference>
<dbReference type="CDD" id="cd00333">
    <property type="entry name" value="MIP"/>
    <property type="match status" value="1"/>
</dbReference>
<feature type="transmembrane region" description="Helical" evidence="8">
    <location>
        <begin position="9"/>
        <end position="28"/>
    </location>
</feature>
<name>A0A0D5MHV9_LACHE</name>
<keyword evidence="6 8" id="KW-0472">Membrane</keyword>
<dbReference type="EMBL" id="BLYV01000450">
    <property type="protein sequence ID" value="GFP14287.1"/>
    <property type="molecule type" value="Genomic_DNA"/>
</dbReference>
<dbReference type="EMBL" id="CP017982">
    <property type="protein sequence ID" value="AYE61069.1"/>
    <property type="molecule type" value="Genomic_DNA"/>
</dbReference>
<dbReference type="NCBIfam" id="TIGR00861">
    <property type="entry name" value="MIP"/>
    <property type="match status" value="1"/>
</dbReference>
<evidence type="ECO:0000256" key="7">
    <source>
        <dbReference type="RuleBase" id="RU000477"/>
    </source>
</evidence>
<reference evidence="9 11" key="1">
    <citation type="submission" date="2016-10" db="EMBL/GenBank/DDBJ databases">
        <title>Complete genomic sequencing of Lactobacillus helveticus LH99 and comparative genome analysis.</title>
        <authorList>
            <person name="Li N."/>
            <person name="You C."/>
            <person name="Liu Z."/>
        </authorList>
    </citation>
    <scope>NUCLEOTIDE SEQUENCE [LARGE SCALE GENOMIC DNA]</scope>
    <source>
        <strain evidence="9 11">LH99</strain>
    </source>
</reference>
<gene>
    <name evidence="10" type="primary">glpF</name>
    <name evidence="9" type="ORF">BC335_0547</name>
    <name evidence="10" type="ORF">LHEJCM1062_21590</name>
</gene>
<dbReference type="PRINTS" id="PR00783">
    <property type="entry name" value="MINTRINSICP"/>
</dbReference>
<feature type="transmembrane region" description="Helical" evidence="8">
    <location>
        <begin position="93"/>
        <end position="116"/>
    </location>
</feature>
<dbReference type="GO" id="GO:0015254">
    <property type="term" value="F:glycerol channel activity"/>
    <property type="evidence" value="ECO:0007669"/>
    <property type="project" value="TreeGrafter"/>
</dbReference>
<dbReference type="KEGG" id="lhd:HUO_03770"/>
<keyword evidence="3 7" id="KW-0813">Transport</keyword>
<proteinExistence type="inferred from homology"/>
<feature type="transmembrane region" description="Helical" evidence="8">
    <location>
        <begin position="142"/>
        <end position="162"/>
    </location>
</feature>
<accession>A0A0D5MHV9</accession>
<comment type="similarity">
    <text evidence="2 7">Belongs to the MIP/aquaporin (TC 1.A.8) family.</text>
</comment>
<reference evidence="10" key="2">
    <citation type="submission" date="2020-07" db="EMBL/GenBank/DDBJ databases">
        <title>Draft genome sequence of Lactobacillus helveticus strain JCM 1062.</title>
        <authorList>
            <person name="Endo A."/>
            <person name="Maeno S."/>
            <person name="Kido Y."/>
        </authorList>
    </citation>
    <scope>NUCLEOTIDE SEQUENCE</scope>
    <source>
        <strain evidence="10">JCM 1062</strain>
    </source>
</reference>
<evidence type="ECO:0000256" key="3">
    <source>
        <dbReference type="ARBA" id="ARBA00022448"/>
    </source>
</evidence>
<dbReference type="Proteomes" id="UP000267794">
    <property type="component" value="Chromosome"/>
</dbReference>
<evidence type="ECO:0000313" key="11">
    <source>
        <dbReference type="Proteomes" id="UP000267794"/>
    </source>
</evidence>
<dbReference type="InterPro" id="IPR023271">
    <property type="entry name" value="Aquaporin-like"/>
</dbReference>
<evidence type="ECO:0000313" key="9">
    <source>
        <dbReference type="EMBL" id="AYE61069.1"/>
    </source>
</evidence>
<feature type="transmembrane region" description="Helical" evidence="8">
    <location>
        <begin position="225"/>
        <end position="244"/>
    </location>
</feature>
<dbReference type="InterPro" id="IPR022357">
    <property type="entry name" value="MIP_CS"/>
</dbReference>
<evidence type="ECO:0000256" key="6">
    <source>
        <dbReference type="ARBA" id="ARBA00023136"/>
    </source>
</evidence>
<dbReference type="PROSITE" id="PS00221">
    <property type="entry name" value="MIP"/>
    <property type="match status" value="1"/>
</dbReference>
<dbReference type="InterPro" id="IPR000425">
    <property type="entry name" value="MIP"/>
</dbReference>
<dbReference type="InterPro" id="IPR050363">
    <property type="entry name" value="MIP/Aquaporin"/>
</dbReference>
<evidence type="ECO:0000313" key="10">
    <source>
        <dbReference type="EMBL" id="GFP14287.1"/>
    </source>
</evidence>
<dbReference type="Pfam" id="PF00230">
    <property type="entry name" value="MIP"/>
    <property type="match status" value="1"/>
</dbReference>
<protein>
    <submittedName>
        <fullName evidence="10">Aquaporin</fullName>
    </submittedName>
    <submittedName>
        <fullName evidence="9">Glycerol uptake facilitator permease-like protein</fullName>
    </submittedName>
</protein>
<organism evidence="9 11">
    <name type="scientific">Lactobacillus helveticus</name>
    <name type="common">Lactobacillus suntoryeus</name>
    <dbReference type="NCBI Taxonomy" id="1587"/>
    <lineage>
        <taxon>Bacteria</taxon>
        <taxon>Bacillati</taxon>
        <taxon>Bacillota</taxon>
        <taxon>Bacilli</taxon>
        <taxon>Lactobacillales</taxon>
        <taxon>Lactobacillaceae</taxon>
        <taxon>Lactobacillus</taxon>
    </lineage>
</organism>
<dbReference type="Proteomes" id="UP000630086">
    <property type="component" value="Unassembled WGS sequence"/>
</dbReference>
<dbReference type="GO" id="GO:0005886">
    <property type="term" value="C:plasma membrane"/>
    <property type="evidence" value="ECO:0007669"/>
    <property type="project" value="TreeGrafter"/>
</dbReference>
<comment type="subcellular location">
    <subcellularLocation>
        <location evidence="1">Membrane</location>
        <topology evidence="1">Multi-pass membrane protein</topology>
    </subcellularLocation>
</comment>
<evidence type="ECO:0000256" key="5">
    <source>
        <dbReference type="ARBA" id="ARBA00022989"/>
    </source>
</evidence>